<evidence type="ECO:0000313" key="4">
    <source>
        <dbReference type="EMBL" id="KAF6038169.1"/>
    </source>
</evidence>
<dbReference type="OrthoDB" id="28947at2759"/>
<dbReference type="Pfam" id="PF03914">
    <property type="entry name" value="CBF"/>
    <property type="match status" value="1"/>
</dbReference>
<accession>A0A7J7KHY8</accession>
<feature type="compositionally biased region" description="Polar residues" evidence="2">
    <location>
        <begin position="35"/>
        <end position="46"/>
    </location>
</feature>
<keyword evidence="5" id="KW-1185">Reference proteome</keyword>
<protein>
    <submittedName>
        <fullName evidence="4">CEBPZ</fullName>
    </submittedName>
</protein>
<evidence type="ECO:0000259" key="3">
    <source>
        <dbReference type="Pfam" id="PF03914"/>
    </source>
</evidence>
<sequence length="1101" mass="122914">MDTATAPAKNKTKKKIHNSKSKTTSKKLTSNTNSVSAKLTHSGTENLSKKLRPNKNQQNYVEQEKYEDGDQVEYHHDDQDEDVHGDDHGAIVQHVLQLGGSKKDLDLLDVDIGSDVEDLEFEDDDTEPIKRDDILQFISNLGIRKERPDFAQKKEKSKKLVTSEYVPAEAPTTSKKEKKSKNKFKLQDNEVTSTTPPEPVSADAEDPISGVADLTNLLAYIETGYSKRSYPLIKPGRWLAQLESKDSPVHSGQPHPQISEIEKFAQQVFNDDISIYSSNITGASKSDVEWRKRMVSSGTLADRAAALTTLVQEDVVHNLSSLESLVSMVKKKGRRESMTAIGPLKDVFLDLLPNKRKLRAFHQMPVETLQHHSSGNKDTQDRILALWHFEARLKAVYSLFIEAVLAATFDSVSAHKQAALKVVLDLLSSKPEQEQKLLPGLVNKLGDPERKIAANVAHLLSCLVKKHPNMKMVVASEVMNILYRPNISKKAQYYSICFLNQMILSENDVELAVKLITIYFSFFKATVKSQEVDSKMMSALLVGVVRAFPFAKDSKKLNLDEQINAIYKLVHTVNKFSVSLQALMLLYQVCSTSDSMADRFYTSLYAKLLDPELKSSSKQAMFLHLVYKSMKSDPSDRRCKAFVKRLLQICAHQSPTFVCSTLITISEIVKLKPTLISLKSSVLADEESDEEHFVDADSDSEEADSKLAQNKDGGNSKGWTHASSKSDKYDSLARNPLYCHADKCIETELVALANHYHPSVAVFANHLLNSESIIYKGDPMADFSLQKFLDRFVFRNPKKLVKQDKAKHALSSHKHRELLKKSAGVAVNSEEFYNMELENVPADQRFFHRYFHKLTDSSKHKLGSHLGVKEKAADSDGKVSVCRSEEDLFGADFASDFKKKSLAAGDKGKKSDAEDDGSDPESGDSDEDDEAEDLGLKPSDFGLDDDDLNDEIDPEEDVQVSDDAESDDSGDLPLDMDDEAMEGVFAPAPDFDEENVEFSDDEFGDFGATSKAKKTKDIFKSSKNKLTKKSRNSGSVFAAAEEFADLLDEESADLLDSTSSNAVVNRGKASAKQLAWEDKQERWLSGSKRNSRKPANKRRRK</sequence>
<evidence type="ECO:0000313" key="5">
    <source>
        <dbReference type="Proteomes" id="UP000593567"/>
    </source>
</evidence>
<dbReference type="InterPro" id="IPR040155">
    <property type="entry name" value="CEBPZ/Mak21-like"/>
</dbReference>
<feature type="compositionally biased region" description="Basic residues" evidence="2">
    <location>
        <begin position="1089"/>
        <end position="1101"/>
    </location>
</feature>
<feature type="region of interest" description="Disordered" evidence="2">
    <location>
        <begin position="1055"/>
        <end position="1101"/>
    </location>
</feature>
<dbReference type="Proteomes" id="UP000593567">
    <property type="component" value="Unassembled WGS sequence"/>
</dbReference>
<dbReference type="PANTHER" id="PTHR12048">
    <property type="entry name" value="CCAAT-BINDING FACTOR-RELATED"/>
    <property type="match status" value="1"/>
</dbReference>
<dbReference type="SUPFAM" id="SSF48371">
    <property type="entry name" value="ARM repeat"/>
    <property type="match status" value="1"/>
</dbReference>
<dbReference type="Gene3D" id="1.25.10.10">
    <property type="entry name" value="Leucine-rich Repeat Variant"/>
    <property type="match status" value="1"/>
</dbReference>
<evidence type="ECO:0000256" key="2">
    <source>
        <dbReference type="SAM" id="MobiDB-lite"/>
    </source>
</evidence>
<dbReference type="EMBL" id="VXIV02000456">
    <property type="protein sequence ID" value="KAF6038169.1"/>
    <property type="molecule type" value="Genomic_DNA"/>
</dbReference>
<feature type="compositionally biased region" description="Acidic residues" evidence="2">
    <location>
        <begin position="913"/>
        <end position="933"/>
    </location>
</feature>
<feature type="region of interest" description="Disordered" evidence="2">
    <location>
        <begin position="689"/>
        <end position="727"/>
    </location>
</feature>
<comment type="caution">
    <text evidence="4">The sequence shown here is derived from an EMBL/GenBank/DDBJ whole genome shotgun (WGS) entry which is preliminary data.</text>
</comment>
<comment type="similarity">
    <text evidence="1">Belongs to the CBF/MAK21 family.</text>
</comment>
<feature type="compositionally biased region" description="Acidic residues" evidence="2">
    <location>
        <begin position="689"/>
        <end position="702"/>
    </location>
</feature>
<dbReference type="InterPro" id="IPR016024">
    <property type="entry name" value="ARM-type_fold"/>
</dbReference>
<dbReference type="PANTHER" id="PTHR12048:SF0">
    <property type="entry name" value="CCAAT_ENHANCER-BINDING PROTEIN ZETA"/>
    <property type="match status" value="1"/>
</dbReference>
<evidence type="ECO:0000256" key="1">
    <source>
        <dbReference type="ARBA" id="ARBA00007797"/>
    </source>
</evidence>
<feature type="region of interest" description="Disordered" evidence="2">
    <location>
        <begin position="904"/>
        <end position="980"/>
    </location>
</feature>
<dbReference type="InterPro" id="IPR005612">
    <property type="entry name" value="CCAAT-binding_factor"/>
</dbReference>
<feature type="compositionally biased region" description="Basic residues" evidence="2">
    <location>
        <begin position="10"/>
        <end position="25"/>
    </location>
</feature>
<dbReference type="GO" id="GO:0005634">
    <property type="term" value="C:nucleus"/>
    <property type="evidence" value="ECO:0007669"/>
    <property type="project" value="UniProtKB-ARBA"/>
</dbReference>
<dbReference type="InterPro" id="IPR011989">
    <property type="entry name" value="ARM-like"/>
</dbReference>
<name>A0A7J7KHY8_BUGNE</name>
<organism evidence="4 5">
    <name type="scientific">Bugula neritina</name>
    <name type="common">Brown bryozoan</name>
    <name type="synonym">Sertularia neritina</name>
    <dbReference type="NCBI Taxonomy" id="10212"/>
    <lineage>
        <taxon>Eukaryota</taxon>
        <taxon>Metazoa</taxon>
        <taxon>Spiralia</taxon>
        <taxon>Lophotrochozoa</taxon>
        <taxon>Bryozoa</taxon>
        <taxon>Gymnolaemata</taxon>
        <taxon>Cheilostomatida</taxon>
        <taxon>Flustrina</taxon>
        <taxon>Buguloidea</taxon>
        <taxon>Bugulidae</taxon>
        <taxon>Bugula</taxon>
    </lineage>
</organism>
<feature type="region of interest" description="Disordered" evidence="2">
    <location>
        <begin position="1"/>
        <end position="85"/>
    </location>
</feature>
<feature type="domain" description="CCAAT-binding factor" evidence="3">
    <location>
        <begin position="579"/>
        <end position="764"/>
    </location>
</feature>
<dbReference type="AlphaFoldDB" id="A0A7J7KHY8"/>
<feature type="compositionally biased region" description="Acidic residues" evidence="2">
    <location>
        <begin position="942"/>
        <end position="980"/>
    </location>
</feature>
<gene>
    <name evidence="4" type="ORF">EB796_003525</name>
</gene>
<reference evidence="4" key="1">
    <citation type="submission" date="2020-06" db="EMBL/GenBank/DDBJ databases">
        <title>Draft genome of Bugula neritina, a colonial animal packing powerful symbionts and potential medicines.</title>
        <authorList>
            <person name="Rayko M."/>
        </authorList>
    </citation>
    <scope>NUCLEOTIDE SEQUENCE [LARGE SCALE GENOMIC DNA]</scope>
    <source>
        <strain evidence="4">Kwan_BN1</strain>
    </source>
</reference>
<feature type="region of interest" description="Disordered" evidence="2">
    <location>
        <begin position="154"/>
        <end position="207"/>
    </location>
</feature>
<proteinExistence type="inferred from homology"/>
<feature type="compositionally biased region" description="Basic and acidic residues" evidence="2">
    <location>
        <begin position="62"/>
        <end position="78"/>
    </location>
</feature>